<dbReference type="PANTHER" id="PTHR11008:SF32">
    <property type="entry name" value="CIRCADIAN CLOCK-CONTROLLED PROTEIN DAYWAKE-RELATED"/>
    <property type="match status" value="1"/>
</dbReference>
<comment type="similarity">
    <text evidence="3">Belongs to the TO family.</text>
</comment>
<sequence>MRSIYGLLLVVCLLGINGEKSKSKSLPSYIKACSRSADLSACALKHGTESIQHILKGDSNFKSPSLTPWFLERVEAKTGGLELTLTNASVHGLEKTVLKNIKIDVDKKHVDLEVFMKTLRVDSQYKVNGQILVLPIKGEGPSEFIFNDCTFDYSFDYELTQKKDGKTYMANIKPKTSFKIENGHFQIDNLFDGNKALGDNINKVLNENSQEAIGELGQIISDVVNLAATTIIKSYLLSIPFDEIILP</sequence>
<organism evidence="5 6">
    <name type="scientific">Rhynchophorus ferrugineus</name>
    <name type="common">Red palm weevil</name>
    <name type="synonym">Curculio ferrugineus</name>
    <dbReference type="NCBI Taxonomy" id="354439"/>
    <lineage>
        <taxon>Eukaryota</taxon>
        <taxon>Metazoa</taxon>
        <taxon>Ecdysozoa</taxon>
        <taxon>Arthropoda</taxon>
        <taxon>Hexapoda</taxon>
        <taxon>Insecta</taxon>
        <taxon>Pterygota</taxon>
        <taxon>Neoptera</taxon>
        <taxon>Endopterygota</taxon>
        <taxon>Coleoptera</taxon>
        <taxon>Polyphaga</taxon>
        <taxon>Cucujiformia</taxon>
        <taxon>Curculionidae</taxon>
        <taxon>Dryophthorinae</taxon>
        <taxon>Rhynchophorus</taxon>
    </lineage>
</organism>
<protein>
    <submittedName>
        <fullName evidence="5">Uncharacterized protein</fullName>
    </submittedName>
</protein>
<accession>A0A834IY68</accession>
<dbReference type="Gene3D" id="3.15.10.30">
    <property type="entry name" value="Haemolymph juvenile hormone binding protein"/>
    <property type="match status" value="1"/>
</dbReference>
<gene>
    <name evidence="5" type="ORF">GWI33_006913</name>
</gene>
<dbReference type="EMBL" id="JAACXV010000034">
    <property type="protein sequence ID" value="KAF7286225.1"/>
    <property type="molecule type" value="Genomic_DNA"/>
</dbReference>
<dbReference type="InterPro" id="IPR010562">
    <property type="entry name" value="Haemolymph_juvenile_hormone-bd"/>
</dbReference>
<dbReference type="Proteomes" id="UP000625711">
    <property type="component" value="Unassembled WGS sequence"/>
</dbReference>
<name>A0A834IY68_RHYFE</name>
<dbReference type="GO" id="GO:0005615">
    <property type="term" value="C:extracellular space"/>
    <property type="evidence" value="ECO:0007669"/>
    <property type="project" value="TreeGrafter"/>
</dbReference>
<evidence type="ECO:0000256" key="1">
    <source>
        <dbReference type="ARBA" id="ARBA00022729"/>
    </source>
</evidence>
<proteinExistence type="inferred from homology"/>
<dbReference type="SMART" id="SM00700">
    <property type="entry name" value="JHBP"/>
    <property type="match status" value="1"/>
</dbReference>
<evidence type="ECO:0000256" key="4">
    <source>
        <dbReference type="SAM" id="SignalP"/>
    </source>
</evidence>
<feature type="chain" id="PRO_5032907953" evidence="4">
    <location>
        <begin position="19"/>
        <end position="247"/>
    </location>
</feature>
<reference evidence="5" key="1">
    <citation type="submission" date="2020-08" db="EMBL/GenBank/DDBJ databases">
        <title>Genome sequencing and assembly of the red palm weevil Rhynchophorus ferrugineus.</title>
        <authorList>
            <person name="Dias G.B."/>
            <person name="Bergman C.M."/>
            <person name="Manee M."/>
        </authorList>
    </citation>
    <scope>NUCLEOTIDE SEQUENCE</scope>
    <source>
        <strain evidence="5">AA-2017</strain>
        <tissue evidence="5">Whole larva</tissue>
    </source>
</reference>
<keyword evidence="1 4" id="KW-0732">Signal</keyword>
<dbReference type="AlphaFoldDB" id="A0A834IY68"/>
<dbReference type="InterPro" id="IPR038606">
    <property type="entry name" value="To_sf"/>
</dbReference>
<dbReference type="PANTHER" id="PTHR11008">
    <property type="entry name" value="PROTEIN TAKEOUT-LIKE PROTEIN"/>
    <property type="match status" value="1"/>
</dbReference>
<evidence type="ECO:0000256" key="2">
    <source>
        <dbReference type="ARBA" id="ARBA00023108"/>
    </source>
</evidence>
<dbReference type="FunFam" id="3.15.10.30:FF:000001">
    <property type="entry name" value="Takeout-like protein 1"/>
    <property type="match status" value="1"/>
</dbReference>
<evidence type="ECO:0000313" key="6">
    <source>
        <dbReference type="Proteomes" id="UP000625711"/>
    </source>
</evidence>
<evidence type="ECO:0000256" key="3">
    <source>
        <dbReference type="ARBA" id="ARBA00060902"/>
    </source>
</evidence>
<keyword evidence="6" id="KW-1185">Reference proteome</keyword>
<dbReference type="Pfam" id="PF06585">
    <property type="entry name" value="JHBP"/>
    <property type="match status" value="1"/>
</dbReference>
<feature type="signal peptide" evidence="4">
    <location>
        <begin position="1"/>
        <end position="18"/>
    </location>
</feature>
<evidence type="ECO:0000313" key="5">
    <source>
        <dbReference type="EMBL" id="KAF7286225.1"/>
    </source>
</evidence>
<comment type="caution">
    <text evidence="5">The sequence shown here is derived from an EMBL/GenBank/DDBJ whole genome shotgun (WGS) entry which is preliminary data.</text>
</comment>
<keyword evidence="2" id="KW-0090">Biological rhythms</keyword>
<dbReference type="GO" id="GO:0007623">
    <property type="term" value="P:circadian rhythm"/>
    <property type="evidence" value="ECO:0007669"/>
    <property type="project" value="UniProtKB-ARBA"/>
</dbReference>
<dbReference type="OrthoDB" id="8194225at2759"/>